<keyword evidence="4" id="KW-1185">Reference proteome</keyword>
<proteinExistence type="predicted"/>
<keyword evidence="2" id="KW-0732">Signal</keyword>
<feature type="signal peptide" evidence="2">
    <location>
        <begin position="1"/>
        <end position="23"/>
    </location>
</feature>
<feature type="chain" id="PRO_5040845636" evidence="2">
    <location>
        <begin position="24"/>
        <end position="288"/>
    </location>
</feature>
<feature type="region of interest" description="Disordered" evidence="1">
    <location>
        <begin position="81"/>
        <end position="106"/>
    </location>
</feature>
<dbReference type="EMBL" id="JANVFU010000007">
    <property type="protein sequence ID" value="KAJ3744050.1"/>
    <property type="molecule type" value="Genomic_DNA"/>
</dbReference>
<gene>
    <name evidence="3" type="ORF">DFH05DRAFT_1493605</name>
</gene>
<sequence>MRFLPAGSIILTGIHALISSTLAAPASQKGLSTRADSAYNLPSRTFPSDVVRALVTEASWEYDFVLYSFKLMLVQSIEGGTEASGGGNHPQARAPPADEGNASESTRRARITFVVWGDEDKKGYHNRAPGYGSQSTKVSAPKDVNDLLRAFLEAWLQSIKPDDRRRLILIYMNGFYDVLDNGFIMPDQFEFSLTGVGNCRHVTPAIEGKRHRVVKCLVKVEKDKITRGKKNGNSYCPVAPSPDNNLSFLSFINLSQRISSTMYPFNHSNKNSSLSLFHQLSSSPSHDP</sequence>
<protein>
    <submittedName>
        <fullName evidence="3">Uncharacterized protein</fullName>
    </submittedName>
</protein>
<organism evidence="3 4">
    <name type="scientific">Lentinula detonsa</name>
    <dbReference type="NCBI Taxonomy" id="2804962"/>
    <lineage>
        <taxon>Eukaryota</taxon>
        <taxon>Fungi</taxon>
        <taxon>Dikarya</taxon>
        <taxon>Basidiomycota</taxon>
        <taxon>Agaricomycotina</taxon>
        <taxon>Agaricomycetes</taxon>
        <taxon>Agaricomycetidae</taxon>
        <taxon>Agaricales</taxon>
        <taxon>Marasmiineae</taxon>
        <taxon>Omphalotaceae</taxon>
        <taxon>Lentinula</taxon>
    </lineage>
</organism>
<evidence type="ECO:0000256" key="1">
    <source>
        <dbReference type="SAM" id="MobiDB-lite"/>
    </source>
</evidence>
<name>A0A9W8NZK3_9AGAR</name>
<reference evidence="3 4" key="1">
    <citation type="journal article" date="2023" name="Proc. Natl. Acad. Sci. U.S.A.">
        <title>A global phylogenomic analysis of the shiitake genus Lentinula.</title>
        <authorList>
            <person name="Sierra-Patev S."/>
            <person name="Min B."/>
            <person name="Naranjo-Ortiz M."/>
            <person name="Looney B."/>
            <person name="Konkel Z."/>
            <person name="Slot J.C."/>
            <person name="Sakamoto Y."/>
            <person name="Steenwyk J.L."/>
            <person name="Rokas A."/>
            <person name="Carro J."/>
            <person name="Camarero S."/>
            <person name="Ferreira P."/>
            <person name="Molpeceres G."/>
            <person name="Ruiz-Duenas F.J."/>
            <person name="Serrano A."/>
            <person name="Henrissat B."/>
            <person name="Drula E."/>
            <person name="Hughes K.W."/>
            <person name="Mata J.L."/>
            <person name="Ishikawa N.K."/>
            <person name="Vargas-Isla R."/>
            <person name="Ushijima S."/>
            <person name="Smith C.A."/>
            <person name="Donoghue J."/>
            <person name="Ahrendt S."/>
            <person name="Andreopoulos W."/>
            <person name="He G."/>
            <person name="LaButti K."/>
            <person name="Lipzen A."/>
            <person name="Ng V."/>
            <person name="Riley R."/>
            <person name="Sandor L."/>
            <person name="Barry K."/>
            <person name="Martinez A.T."/>
            <person name="Xiao Y."/>
            <person name="Gibbons J.G."/>
            <person name="Terashima K."/>
            <person name="Grigoriev I.V."/>
            <person name="Hibbett D."/>
        </authorList>
    </citation>
    <scope>NUCLEOTIDE SEQUENCE [LARGE SCALE GENOMIC DNA]</scope>
    <source>
        <strain evidence="3 4">TFB7810</strain>
    </source>
</reference>
<dbReference type="AlphaFoldDB" id="A0A9W8NZK3"/>
<evidence type="ECO:0000313" key="3">
    <source>
        <dbReference type="EMBL" id="KAJ3744050.1"/>
    </source>
</evidence>
<dbReference type="Proteomes" id="UP001142393">
    <property type="component" value="Unassembled WGS sequence"/>
</dbReference>
<evidence type="ECO:0000256" key="2">
    <source>
        <dbReference type="SAM" id="SignalP"/>
    </source>
</evidence>
<evidence type="ECO:0000313" key="4">
    <source>
        <dbReference type="Proteomes" id="UP001142393"/>
    </source>
</evidence>
<comment type="caution">
    <text evidence="3">The sequence shown here is derived from an EMBL/GenBank/DDBJ whole genome shotgun (WGS) entry which is preliminary data.</text>
</comment>
<accession>A0A9W8NZK3</accession>